<dbReference type="CDD" id="cd06661">
    <property type="entry name" value="GGCT_like"/>
    <property type="match status" value="1"/>
</dbReference>
<reference evidence="7" key="5">
    <citation type="submission" date="2025-09" db="UniProtKB">
        <authorList>
            <consortium name="Ensembl"/>
        </authorList>
    </citation>
    <scope>IDENTIFICATION</scope>
</reference>
<organism evidence="7 8">
    <name type="scientific">Callorhinchus milii</name>
    <name type="common">Ghost shark</name>
    <dbReference type="NCBI Taxonomy" id="7868"/>
    <lineage>
        <taxon>Eukaryota</taxon>
        <taxon>Metazoa</taxon>
        <taxon>Chordata</taxon>
        <taxon>Craniata</taxon>
        <taxon>Vertebrata</taxon>
        <taxon>Chondrichthyes</taxon>
        <taxon>Holocephali</taxon>
        <taxon>Chimaeriformes</taxon>
        <taxon>Callorhinchidae</taxon>
        <taxon>Callorhinchus</taxon>
    </lineage>
</organism>
<evidence type="ECO:0000259" key="6">
    <source>
        <dbReference type="Pfam" id="PF06094"/>
    </source>
</evidence>
<dbReference type="AlphaFoldDB" id="A0A4W3GMX9"/>
<sequence>MLFLIISSAYVMVIKPTVFTSTLRNALNICIHSERHNWQKKDFGKMTHIFVYGTIKKGQPNHHCITSAINGKAVYYGKGVTDEKYPLVIASKYNIPYLLNIPGSGQNIAGEIYTVDDKLLQFLDEFEGCPDHYQRIPTSIRIQECAQENTLSSKTENTILKCFMYSKSSYQQEWLNLPFHNNYDAFGSHGLKYVNCESR</sequence>
<dbReference type="Ensembl" id="ENSCMIT00000005010.1">
    <property type="protein sequence ID" value="ENSCMIP00000004831.1"/>
    <property type="gene ID" value="ENSCMIG00000002855.1"/>
</dbReference>
<dbReference type="Proteomes" id="UP000314986">
    <property type="component" value="Unassembled WGS sequence"/>
</dbReference>
<gene>
    <name evidence="7" type="primary">LOC103174595</name>
</gene>
<evidence type="ECO:0000313" key="8">
    <source>
        <dbReference type="Proteomes" id="UP000314986"/>
    </source>
</evidence>
<dbReference type="FunFam" id="3.10.490.10:FF:000008">
    <property type="entry name" value="Gamma-glutamylaminecyclotransferase A"/>
    <property type="match status" value="1"/>
</dbReference>
<evidence type="ECO:0000256" key="5">
    <source>
        <dbReference type="RuleBase" id="RU367036"/>
    </source>
</evidence>
<comment type="catalytic activity">
    <reaction evidence="1 5">
        <text>epsilon-(gamma-L-glutamyl)-L-lysine = 5-oxo-L-proline + L-lysine</text>
        <dbReference type="Rhea" id="RHEA:16961"/>
        <dbReference type="ChEBI" id="CHEBI:32551"/>
        <dbReference type="ChEBI" id="CHEBI:58402"/>
        <dbReference type="ChEBI" id="CHEBI:133752"/>
        <dbReference type="EC" id="4.3.2.8"/>
    </reaction>
</comment>
<reference evidence="7" key="4">
    <citation type="submission" date="2025-08" db="UniProtKB">
        <authorList>
            <consortium name="Ensembl"/>
        </authorList>
    </citation>
    <scope>IDENTIFICATION</scope>
</reference>
<protein>
    <recommendedName>
        <fullName evidence="5">Gamma-glutamylaminecyclotransferase</fullName>
        <ecNumber evidence="5">4.3.2.8</ecNumber>
    </recommendedName>
</protein>
<name>A0A4W3GMX9_CALMI</name>
<dbReference type="InterPro" id="IPR039126">
    <property type="entry name" value="GGACT"/>
</dbReference>
<feature type="active site" description="Proton acceptor" evidence="4">
    <location>
        <position position="127"/>
    </location>
</feature>
<dbReference type="GO" id="GO:0042219">
    <property type="term" value="P:modified amino acid catabolic process"/>
    <property type="evidence" value="ECO:0007669"/>
    <property type="project" value="UniProtKB-UniRule"/>
</dbReference>
<dbReference type="PANTHER" id="PTHR12510:SF4">
    <property type="entry name" value="GAMMA-GLUTAMYLAMINECYCLOTRANSFERASE"/>
    <property type="match status" value="1"/>
</dbReference>
<reference evidence="8" key="2">
    <citation type="journal article" date="2007" name="PLoS Biol.">
        <title>Survey sequencing and comparative analysis of the elephant shark (Callorhinchus milii) genome.</title>
        <authorList>
            <person name="Venkatesh B."/>
            <person name="Kirkness E.F."/>
            <person name="Loh Y.H."/>
            <person name="Halpern A.L."/>
            <person name="Lee A.P."/>
            <person name="Johnson J."/>
            <person name="Dandona N."/>
            <person name="Viswanathan L.D."/>
            <person name="Tay A."/>
            <person name="Venter J.C."/>
            <person name="Strausberg R.L."/>
            <person name="Brenner S."/>
        </authorList>
    </citation>
    <scope>NUCLEOTIDE SEQUENCE [LARGE SCALE GENOMIC DNA]</scope>
</reference>
<dbReference type="InterPro" id="IPR009288">
    <property type="entry name" value="AIG2-like_dom"/>
</dbReference>
<reference evidence="8" key="3">
    <citation type="journal article" date="2014" name="Nature">
        <title>Elephant shark genome provides unique insights into gnathostome evolution.</title>
        <authorList>
            <consortium name="International Elephant Shark Genome Sequencing Consortium"/>
            <person name="Venkatesh B."/>
            <person name="Lee A.P."/>
            <person name="Ravi V."/>
            <person name="Maurya A.K."/>
            <person name="Lian M.M."/>
            <person name="Swann J.B."/>
            <person name="Ohta Y."/>
            <person name="Flajnik M.F."/>
            <person name="Sutoh Y."/>
            <person name="Kasahara M."/>
            <person name="Hoon S."/>
            <person name="Gangu V."/>
            <person name="Roy S.W."/>
            <person name="Irimia M."/>
            <person name="Korzh V."/>
            <person name="Kondrychyn I."/>
            <person name="Lim Z.W."/>
            <person name="Tay B.H."/>
            <person name="Tohari S."/>
            <person name="Kong K.W."/>
            <person name="Ho S."/>
            <person name="Lorente-Galdos B."/>
            <person name="Quilez J."/>
            <person name="Marques-Bonet T."/>
            <person name="Raney B.J."/>
            <person name="Ingham P.W."/>
            <person name="Tay A."/>
            <person name="Hillier L.W."/>
            <person name="Minx P."/>
            <person name="Boehm T."/>
            <person name="Wilson R.K."/>
            <person name="Brenner S."/>
            <person name="Warren W.C."/>
        </authorList>
    </citation>
    <scope>NUCLEOTIDE SEQUENCE [LARGE SCALE GENOMIC DNA]</scope>
</reference>
<comment type="function">
    <text evidence="5">Catalyzes the formation of 5-oxo-L-proline from L-gamma-glutamyl-L-epsilon-lysine.</text>
</comment>
<evidence type="ECO:0000256" key="1">
    <source>
        <dbReference type="ARBA" id="ARBA00001684"/>
    </source>
</evidence>
<proteinExistence type="inferred from homology"/>
<evidence type="ECO:0000256" key="3">
    <source>
        <dbReference type="ARBA" id="ARBA00023239"/>
    </source>
</evidence>
<dbReference type="PANTHER" id="PTHR12510">
    <property type="entry name" value="TROPONIN C-AKIN-1 PROTEIN"/>
    <property type="match status" value="1"/>
</dbReference>
<accession>A0A4W3GMX9</accession>
<evidence type="ECO:0000313" key="7">
    <source>
        <dbReference type="Ensembl" id="ENSCMIP00000004831.1"/>
    </source>
</evidence>
<dbReference type="GeneTree" id="ENSGT00940000158521"/>
<evidence type="ECO:0000256" key="4">
    <source>
        <dbReference type="PIRSR" id="PIRSR639126-1"/>
    </source>
</evidence>
<keyword evidence="3 5" id="KW-0456">Lyase</keyword>
<comment type="similarity">
    <text evidence="2 5">Belongs to the gamma-glutamylcyclotransferase family.</text>
</comment>
<keyword evidence="8" id="KW-1185">Reference proteome</keyword>
<feature type="domain" description="Gamma-glutamylcyclotransferase AIG2-like" evidence="6">
    <location>
        <begin position="49"/>
        <end position="176"/>
    </location>
</feature>
<evidence type="ECO:0000256" key="2">
    <source>
        <dbReference type="ARBA" id="ARBA00008861"/>
    </source>
</evidence>
<reference evidence="8" key="1">
    <citation type="journal article" date="2006" name="Science">
        <title>Ancient noncoding elements conserved in the human genome.</title>
        <authorList>
            <person name="Venkatesh B."/>
            <person name="Kirkness E.F."/>
            <person name="Loh Y.H."/>
            <person name="Halpern A.L."/>
            <person name="Lee A.P."/>
            <person name="Johnson J."/>
            <person name="Dandona N."/>
            <person name="Viswanathan L.D."/>
            <person name="Tay A."/>
            <person name="Venter J.C."/>
            <person name="Strausberg R.L."/>
            <person name="Brenner S."/>
        </authorList>
    </citation>
    <scope>NUCLEOTIDE SEQUENCE [LARGE SCALE GENOMIC DNA]</scope>
</reference>
<dbReference type="InterPro" id="IPR013024">
    <property type="entry name" value="GGCT-like"/>
</dbReference>
<dbReference type="InterPro" id="IPR036568">
    <property type="entry name" value="GGCT-like_sf"/>
</dbReference>
<dbReference type="GO" id="GO:0061929">
    <property type="term" value="F:gamma-glutamylaminecyclotransferase activity"/>
    <property type="evidence" value="ECO:0007669"/>
    <property type="project" value="UniProtKB-UniRule"/>
</dbReference>
<dbReference type="Pfam" id="PF06094">
    <property type="entry name" value="GGACT"/>
    <property type="match status" value="1"/>
</dbReference>
<dbReference type="SUPFAM" id="SSF110857">
    <property type="entry name" value="Gamma-glutamyl cyclotransferase-like"/>
    <property type="match status" value="1"/>
</dbReference>
<dbReference type="EC" id="4.3.2.8" evidence="5"/>
<dbReference type="GO" id="GO:0005829">
    <property type="term" value="C:cytosol"/>
    <property type="evidence" value="ECO:0007669"/>
    <property type="project" value="TreeGrafter"/>
</dbReference>
<dbReference type="Gene3D" id="3.10.490.10">
    <property type="entry name" value="Gamma-glutamyl cyclotransferase-like"/>
    <property type="match status" value="1"/>
</dbReference>